<reference evidence="2" key="1">
    <citation type="journal article" date="2018" name="BMC Genomics">
        <title>Genomic insights into host adaptation between the wheat stripe rust pathogen (Puccinia striiformis f. sp. tritici) and the barley stripe rust pathogen (Puccinia striiformis f. sp. hordei).</title>
        <authorList>
            <person name="Xia C."/>
            <person name="Wang M."/>
            <person name="Yin C."/>
            <person name="Cornejo O.E."/>
            <person name="Hulbert S.H."/>
            <person name="Chen X."/>
        </authorList>
    </citation>
    <scope>NUCLEOTIDE SEQUENCE [LARGE SCALE GENOMIC DNA]</scope>
    <source>
        <strain evidence="2">93-210</strain>
    </source>
</reference>
<organism evidence="1 2">
    <name type="scientific">Puccinia striiformis f. sp. tritici</name>
    <dbReference type="NCBI Taxonomy" id="168172"/>
    <lineage>
        <taxon>Eukaryota</taxon>
        <taxon>Fungi</taxon>
        <taxon>Dikarya</taxon>
        <taxon>Basidiomycota</taxon>
        <taxon>Pucciniomycotina</taxon>
        <taxon>Pucciniomycetes</taxon>
        <taxon>Pucciniales</taxon>
        <taxon>Pucciniaceae</taxon>
        <taxon>Puccinia</taxon>
    </lineage>
</organism>
<sequence length="693" mass="78032">MVEWCVIKERLIGKHLSSLSAEKSAHFSFCDHELRINILLKYVSPICGKPLASGDINRHLDNEHFEISNPSKKKNSVETIQSTLNFRRKSSSSEDKNKTTSIKRPLPNTQDLSAHQLPPSSPIPTILASTPSESRKKSRLDPPSTSNDKPLAERVRPQKLEEFQGQPHLKIALQTIVTSGSSIILWGPSGSGKTTLARCLKNLLNEQQQQLETENHMRKKYDFHELSATEFSTSEWKKILDLYHLSTATATSTSSNTTLDRKIDSFYVKSSSSIMNSLNIVPIIFIDEVQRLNKSQQDLFLPFIESGRIIMILATTENPSFRLTTPLQSRCRLLKLTKHDREDIKLILERAITIEKSSSSSSSIEVEIDSKMVDVLADLADGDARVALSNLEILLHALKLHPALNHQDLIKILGHKFLIYDRNGDNHYDLISALHKSIRGGDADAGLYWLARMLEGGEDPLYVARRLIRMASEDIGLSNPNALTQAVSAYQATQLLGMPECDCILAQVVVMLAESSKSVRTYKAYKKAKALVNSLPSYPVPIHLRNAPTKMMSELGYGAEYKYEPDYAHPIYQEFMPSELVNPSPTVRGSTSEDQSTIGYPFLNPRSKRIDQQTSSEDDNQGNDINHSDPQKDDQIPRQTLDNGTYQINSQSTDQSSCKEGTLIDLDLLRQWEKRFNRGKPWIGRDRLQQQQQ</sequence>
<evidence type="ECO:0000313" key="2">
    <source>
        <dbReference type="Proteomes" id="UP001060170"/>
    </source>
</evidence>
<keyword evidence="2" id="KW-1185">Reference proteome</keyword>
<reference evidence="1 2" key="3">
    <citation type="journal article" date="2022" name="Microbiol. Spectr.">
        <title>Folding features and dynamics of 3D genome architecture in plant fungal pathogens.</title>
        <authorList>
            <person name="Xia C."/>
        </authorList>
    </citation>
    <scope>NUCLEOTIDE SEQUENCE [LARGE SCALE GENOMIC DNA]</scope>
    <source>
        <strain evidence="1 2">93-210</strain>
    </source>
</reference>
<reference evidence="2" key="2">
    <citation type="journal article" date="2018" name="Mol. Plant Microbe Interact.">
        <title>Genome sequence resources for the wheat stripe rust pathogen (Puccinia striiformis f. sp. tritici) and the barley stripe rust pathogen (Puccinia striiformis f. sp. hordei).</title>
        <authorList>
            <person name="Xia C."/>
            <person name="Wang M."/>
            <person name="Yin C."/>
            <person name="Cornejo O.E."/>
            <person name="Hulbert S.H."/>
            <person name="Chen X."/>
        </authorList>
    </citation>
    <scope>NUCLEOTIDE SEQUENCE [LARGE SCALE GENOMIC DNA]</scope>
    <source>
        <strain evidence="2">93-210</strain>
    </source>
</reference>
<dbReference type="Proteomes" id="UP001060170">
    <property type="component" value="Chromosome 16"/>
</dbReference>
<proteinExistence type="predicted"/>
<dbReference type="EMBL" id="CM045880">
    <property type="protein sequence ID" value="KAI7938240.1"/>
    <property type="molecule type" value="Genomic_DNA"/>
</dbReference>
<comment type="caution">
    <text evidence="1">The sequence shown here is derived from an EMBL/GenBank/DDBJ whole genome shotgun (WGS) entry which is preliminary data.</text>
</comment>
<accession>A0ACC0DRR2</accession>
<name>A0ACC0DRR2_9BASI</name>
<gene>
    <name evidence="1" type="ORF">MJO28_015160</name>
</gene>
<protein>
    <submittedName>
        <fullName evidence="1">Uncharacterized protein</fullName>
    </submittedName>
</protein>
<evidence type="ECO:0000313" key="1">
    <source>
        <dbReference type="EMBL" id="KAI7938240.1"/>
    </source>
</evidence>